<keyword evidence="2" id="KW-1185">Reference proteome</keyword>
<organism evidence="1 2">
    <name type="scientific">Larkinella punicea</name>
    <dbReference type="NCBI Taxonomy" id="2315727"/>
    <lineage>
        <taxon>Bacteria</taxon>
        <taxon>Pseudomonadati</taxon>
        <taxon>Bacteroidota</taxon>
        <taxon>Cytophagia</taxon>
        <taxon>Cytophagales</taxon>
        <taxon>Spirosomataceae</taxon>
        <taxon>Larkinella</taxon>
    </lineage>
</organism>
<dbReference type="RefSeq" id="WP_114407818.1">
    <property type="nucleotide sequence ID" value="NZ_QOWE01000017.1"/>
</dbReference>
<sequence>MEKTKIDLTAELEEIKRGQQQTLDFLKSHGHELDLGEWLSVRDYAKKYGVSIQVVVNWINRGIIPADCVEDLPMFNNIRMVRDKVYK</sequence>
<protein>
    <recommendedName>
        <fullName evidence="3">Helix-turn-helix domain-containing protein</fullName>
    </recommendedName>
</protein>
<comment type="caution">
    <text evidence="1">The sequence shown here is derived from an EMBL/GenBank/DDBJ whole genome shotgun (WGS) entry which is preliminary data.</text>
</comment>
<dbReference type="EMBL" id="QOWE01000017">
    <property type="protein sequence ID" value="RCR67687.1"/>
    <property type="molecule type" value="Genomic_DNA"/>
</dbReference>
<reference evidence="1 2" key="1">
    <citation type="submission" date="2018-07" db="EMBL/GenBank/DDBJ databases">
        <title>Genome analysis of Larkinella rosea.</title>
        <authorList>
            <person name="Zhou Z."/>
            <person name="Wang G."/>
        </authorList>
    </citation>
    <scope>NUCLEOTIDE SEQUENCE [LARGE SCALE GENOMIC DNA]</scope>
    <source>
        <strain evidence="2">zzj9</strain>
    </source>
</reference>
<evidence type="ECO:0000313" key="1">
    <source>
        <dbReference type="EMBL" id="RCR67687.1"/>
    </source>
</evidence>
<evidence type="ECO:0000313" key="2">
    <source>
        <dbReference type="Proteomes" id="UP000253383"/>
    </source>
</evidence>
<gene>
    <name evidence="1" type="ORF">DUE52_19975</name>
</gene>
<proteinExistence type="predicted"/>
<accession>A0A368JJ57</accession>
<evidence type="ECO:0008006" key="3">
    <source>
        <dbReference type="Google" id="ProtNLM"/>
    </source>
</evidence>
<dbReference type="AlphaFoldDB" id="A0A368JJ57"/>
<dbReference type="OrthoDB" id="964185at2"/>
<name>A0A368JJ57_9BACT</name>
<dbReference type="Proteomes" id="UP000253383">
    <property type="component" value="Unassembled WGS sequence"/>
</dbReference>